<evidence type="ECO:0000313" key="3">
    <source>
        <dbReference type="Proteomes" id="UP000290572"/>
    </source>
</evidence>
<evidence type="ECO:0000313" key="2">
    <source>
        <dbReference type="EMBL" id="RXN06986.1"/>
    </source>
</evidence>
<keyword evidence="3" id="KW-1185">Reference proteome</keyword>
<sequence>MENAPLPAESKRAIQRPKHSQSCVDISRGRKAFEDDEDDVDTMPLLDADGQLKKSTSMEKNLTVNEKGGGTSKKSATRSQRKNEKGNMGQQHNHTKAAANIRKTKSMEVLSRQTDHTGVGDLDEKGLEKRKQEAHKNFVKEKMKFSAFLNEITRQNQKTAIIMLIQNLITIMPVQNHITIMPIQNLITIMPIQNRITIMPIENPNAIMPIQNCITIMPIQNHIIIILIQNLITIMSIQNLITIMSIQNLITIMPIQNLITIMPIKKLITII</sequence>
<protein>
    <submittedName>
        <fullName evidence="2">LIM domain-containing A-like protein</fullName>
    </submittedName>
</protein>
<organism evidence="2 3">
    <name type="scientific">Labeo rohita</name>
    <name type="common">Indian major carp</name>
    <name type="synonym">Cyprinus rohita</name>
    <dbReference type="NCBI Taxonomy" id="84645"/>
    <lineage>
        <taxon>Eukaryota</taxon>
        <taxon>Metazoa</taxon>
        <taxon>Chordata</taxon>
        <taxon>Craniata</taxon>
        <taxon>Vertebrata</taxon>
        <taxon>Euteleostomi</taxon>
        <taxon>Actinopterygii</taxon>
        <taxon>Neopterygii</taxon>
        <taxon>Teleostei</taxon>
        <taxon>Ostariophysi</taxon>
        <taxon>Cypriniformes</taxon>
        <taxon>Cyprinidae</taxon>
        <taxon>Labeoninae</taxon>
        <taxon>Labeonini</taxon>
        <taxon>Labeo</taxon>
    </lineage>
</organism>
<name>A0A498LIX3_LABRO</name>
<feature type="region of interest" description="Disordered" evidence="1">
    <location>
        <begin position="1"/>
        <end position="96"/>
    </location>
</feature>
<gene>
    <name evidence="2" type="ORF">ROHU_032602</name>
</gene>
<accession>A0A498LIX3</accession>
<reference evidence="2 3" key="1">
    <citation type="submission" date="2018-03" db="EMBL/GenBank/DDBJ databases">
        <title>Draft genome sequence of Rohu Carp (Labeo rohita).</title>
        <authorList>
            <person name="Das P."/>
            <person name="Kushwaha B."/>
            <person name="Joshi C.G."/>
            <person name="Kumar D."/>
            <person name="Nagpure N.S."/>
            <person name="Sahoo L."/>
            <person name="Das S.P."/>
            <person name="Bit A."/>
            <person name="Patnaik S."/>
            <person name="Meher P.K."/>
            <person name="Jayasankar P."/>
            <person name="Koringa P.G."/>
            <person name="Patel N.V."/>
            <person name="Hinsu A.T."/>
            <person name="Kumar R."/>
            <person name="Pandey M."/>
            <person name="Agarwal S."/>
            <person name="Srivastava S."/>
            <person name="Singh M."/>
            <person name="Iquebal M.A."/>
            <person name="Jaiswal S."/>
            <person name="Angadi U.B."/>
            <person name="Kumar N."/>
            <person name="Raza M."/>
            <person name="Shah T.M."/>
            <person name="Rai A."/>
            <person name="Jena J.K."/>
        </authorList>
    </citation>
    <scope>NUCLEOTIDE SEQUENCE [LARGE SCALE GENOMIC DNA]</scope>
    <source>
        <strain evidence="2">DASCIFA01</strain>
        <tissue evidence="2">Testis</tissue>
    </source>
</reference>
<dbReference type="AlphaFoldDB" id="A0A498LIX3"/>
<proteinExistence type="predicted"/>
<dbReference type="Proteomes" id="UP000290572">
    <property type="component" value="Unassembled WGS sequence"/>
</dbReference>
<comment type="caution">
    <text evidence="2">The sequence shown here is derived from an EMBL/GenBank/DDBJ whole genome shotgun (WGS) entry which is preliminary data.</text>
</comment>
<evidence type="ECO:0000256" key="1">
    <source>
        <dbReference type="SAM" id="MobiDB-lite"/>
    </source>
</evidence>
<dbReference type="EMBL" id="QBIY01013356">
    <property type="protein sequence ID" value="RXN06986.1"/>
    <property type="molecule type" value="Genomic_DNA"/>
</dbReference>
<feature type="compositionally biased region" description="Polar residues" evidence="1">
    <location>
        <begin position="53"/>
        <end position="64"/>
    </location>
</feature>